<dbReference type="InterPro" id="IPR056053">
    <property type="entry name" value="DUF7636"/>
</dbReference>
<dbReference type="Pfam" id="PF05183">
    <property type="entry name" value="RdRP"/>
    <property type="match status" value="1"/>
</dbReference>
<proteinExistence type="inferred from homology"/>
<accession>A0ABR1BG68</accession>
<dbReference type="PANTHER" id="PTHR23079">
    <property type="entry name" value="RNA-DEPENDENT RNA POLYMERASE"/>
    <property type="match status" value="1"/>
</dbReference>
<evidence type="ECO:0000259" key="15">
    <source>
        <dbReference type="Pfam" id="PF25359"/>
    </source>
</evidence>
<feature type="compositionally biased region" description="Basic and acidic residues" evidence="9">
    <location>
        <begin position="1112"/>
        <end position="1128"/>
    </location>
</feature>
<organism evidence="17 18">
    <name type="scientific">Necator americanus</name>
    <name type="common">Human hookworm</name>
    <dbReference type="NCBI Taxonomy" id="51031"/>
    <lineage>
        <taxon>Eukaryota</taxon>
        <taxon>Metazoa</taxon>
        <taxon>Ecdysozoa</taxon>
        <taxon>Nematoda</taxon>
        <taxon>Chromadorea</taxon>
        <taxon>Rhabditida</taxon>
        <taxon>Rhabditina</taxon>
        <taxon>Rhabditomorpha</taxon>
        <taxon>Strongyloidea</taxon>
        <taxon>Ancylostomatidae</taxon>
        <taxon>Bunostominae</taxon>
        <taxon>Necator</taxon>
    </lineage>
</organism>
<evidence type="ECO:0000256" key="6">
    <source>
        <dbReference type="ARBA" id="ARBA00022884"/>
    </source>
</evidence>
<feature type="domain" description="DUF7637" evidence="13">
    <location>
        <begin position="38"/>
        <end position="144"/>
    </location>
</feature>
<dbReference type="EMBL" id="JAVFWL010000001">
    <property type="protein sequence ID" value="KAK6725529.1"/>
    <property type="molecule type" value="Genomic_DNA"/>
</dbReference>
<dbReference type="Pfam" id="PF25359">
    <property type="entry name" value="PH_met_RdRP"/>
    <property type="match status" value="1"/>
</dbReference>
<feature type="domain" description="PH-like" evidence="15">
    <location>
        <begin position="146"/>
        <end position="356"/>
    </location>
</feature>
<dbReference type="PANTHER" id="PTHR23079:SF54">
    <property type="entry name" value="RNA-DIRECTED RNA POLYMERASE"/>
    <property type="match status" value="1"/>
</dbReference>
<evidence type="ECO:0000256" key="5">
    <source>
        <dbReference type="ARBA" id="ARBA00022695"/>
    </source>
</evidence>
<feature type="domain" description="DUF7752" evidence="14">
    <location>
        <begin position="1383"/>
        <end position="1484"/>
    </location>
</feature>
<evidence type="ECO:0000256" key="7">
    <source>
        <dbReference type="ARBA" id="ARBA00023158"/>
    </source>
</evidence>
<dbReference type="InterPro" id="IPR056654">
    <property type="entry name" value="DUF7752"/>
</dbReference>
<dbReference type="InterPro" id="IPR057596">
    <property type="entry name" value="RDRP_core"/>
</dbReference>
<evidence type="ECO:0000259" key="13">
    <source>
        <dbReference type="Pfam" id="PF24643"/>
    </source>
</evidence>
<dbReference type="InterPro" id="IPR056054">
    <property type="entry name" value="DUF7637"/>
</dbReference>
<evidence type="ECO:0000259" key="12">
    <source>
        <dbReference type="Pfam" id="PF24642"/>
    </source>
</evidence>
<comment type="catalytic activity">
    <reaction evidence="8">
        <text>RNA(n) + a ribonucleoside 5'-triphosphate = RNA(n+1) + diphosphate</text>
        <dbReference type="Rhea" id="RHEA:21248"/>
        <dbReference type="Rhea" id="RHEA-COMP:14527"/>
        <dbReference type="Rhea" id="RHEA-COMP:17342"/>
        <dbReference type="ChEBI" id="CHEBI:33019"/>
        <dbReference type="ChEBI" id="CHEBI:61557"/>
        <dbReference type="ChEBI" id="CHEBI:140395"/>
        <dbReference type="EC" id="2.7.7.48"/>
    </reaction>
</comment>
<reference evidence="17 18" key="1">
    <citation type="submission" date="2023-08" db="EMBL/GenBank/DDBJ databases">
        <title>A Necator americanus chromosomal reference genome.</title>
        <authorList>
            <person name="Ilik V."/>
            <person name="Petrzelkova K.J."/>
            <person name="Pardy F."/>
            <person name="Fuh T."/>
            <person name="Niatou-Singa F.S."/>
            <person name="Gouil Q."/>
            <person name="Baker L."/>
            <person name="Ritchie M.E."/>
            <person name="Jex A.R."/>
            <person name="Gazzola D."/>
            <person name="Li H."/>
            <person name="Toshio Fujiwara R."/>
            <person name="Zhan B."/>
            <person name="Aroian R.V."/>
            <person name="Pafco B."/>
            <person name="Schwarz E.M."/>
        </authorList>
    </citation>
    <scope>NUCLEOTIDE SEQUENCE [LARGE SCALE GENOMIC DNA]</scope>
    <source>
        <strain evidence="17 18">Aroian</strain>
        <tissue evidence="17">Whole animal</tissue>
    </source>
</reference>
<keyword evidence="4" id="KW-0808">Transferase</keyword>
<evidence type="ECO:0000256" key="2">
    <source>
        <dbReference type="ARBA" id="ARBA00012494"/>
    </source>
</evidence>
<keyword evidence="6" id="KW-0694">RNA-binding</keyword>
<dbReference type="EC" id="2.7.7.48" evidence="2"/>
<evidence type="ECO:0000259" key="11">
    <source>
        <dbReference type="Pfam" id="PF05183"/>
    </source>
</evidence>
<evidence type="ECO:0000313" key="17">
    <source>
        <dbReference type="EMBL" id="KAK6725529.1"/>
    </source>
</evidence>
<dbReference type="Pfam" id="PF24642">
    <property type="entry name" value="DUF7636"/>
    <property type="match status" value="1"/>
</dbReference>
<name>A0ABR1BG68_NECAM</name>
<sequence length="1654" mass="191000">MNLAFVISYQKTRKRRSVRLRAAALSGCLYLSFPFVVKEMELGRIKLEIPDPLDDLFPSKRGRLIIERFHEILDKYGFDFELPTPIVVRDSGCEQLVVVVYELNSPPSLLLATILCFFGSLRKTQLSFYFYPTLIIHSPKYFSTKIISCHKCVPLNAVYFGNIQGGVFFNHWEISYGKMSSNNKGGGKSCRKRNGCILADFLYDQSEILNIRFENRETMSSSRSFEQHFSDKKCYGIAYYEIGIRLPFIRRIVVDCTAPATNDENYKRIYFELNCPVIVRRGFRSLNERKDGMKRVRWRTICRGRTANDVPHDLAIADSPIFAVEFESLQLVTLYEILSRFRMRSGVGIEFASYPMVDVLYHIDNCPYSRWTRDNSCVNAATSPEETIFKKFLAKAVREEDVSYDRSKYKDRPEWVKDIVKERKFSLTYLIECLISRGAVVKDQLLLDVATWRDFLTVVSCCYLRNREVCLSALERIITMIDGKKRLGSVTLTLLNEFEEECKQGITSELSPEENKFGYRKVRKLVITPTRIIYVVPETLMANRVLRGYDHDGTRVLRVSFRDDDNQPMRSFKTSEYLIKTTLRNAMIKGIEIAGRNFGYLGNSNSQMRDGGAYFMEKYSYRQWLEYKNQHGELPPPTWQPKIDHVRLSLGSFKRMENIYKLMARLGQCFTQSKESNVVFERSEYCVIPDVVGGCNKAGDSYIFSDGVGMMSKGFAQQIAADMMLGKCLPSCFQFRFRGMKGVLAVNPLLDDVASWAVNNGLSKEDHFFGSWVLKMVFRESQVKFLTDRGEKESIEIVKYSGPSAVALNKPLISILDQVSEMQSHECHIRVTNRIEQLAEEHLRSLARSLLYEKECRNTLKELPLRIHIDRLSVVAGFSLSTEPFFRSLVKAKANYFIVKHMRRQQFPIPNDKARTMFGVFDETGQLQYGQVFVQYTVHINLRNPPISASRKVLTGKIMLTKSPSLVAGDVRIFDAIDVPDLHHFCDVIVFPQHGPRPHPDEMAGSDLDGDEYAVIWDEELMLEKSEEAFDYTAEKAEQKPINKETMSEEMVDFYTNYIIQDSIGVIANSFQFQSDLYGVKSEICGALARKYSQAVDFPKTGRAPSPLTRDWSADGKPPEKHERQPDYHFTNDFRFPSYRSERLLGSVYRNIRALDDVRKMSQDEGWPALECDEYIVVDGWTDALELANYELSRYNGRLRVIMEHYSIKSEAEVFSGCFLEIRHRISDRDQDDMSFFTTNDIIEMKITELFRSFREEFFEEFGGWTNCLEQVSNPYEVLGNVLNHHTNNPSLRMQKKAVAYYRACYELAKKSGELLLSFAWLAYDVLAVVKQRNIVKDENYCPSTFPLFEILSSQLDIYYKQNEEKLSIFVQYVAMNSHLRRYIQCYPGLDRILFVVAMWAVRNRLVVGCLHFEHLCILLVLFATGRIAGSMNIFQPLLDVLDGAEIEGNEPIAPTSEQYVHMLVSFYEYLASREFRKLPHLSFTSLGCSSIFLRGQWLPIHEAAVRTYYNLVFNMQFGELTDMEHIDPSRDISSQEWDPFVVELPEDINEQLMKLRIVEKTGVTDLSIRRRSGAKSGAWFTVSARGTVHSLCELRDLLTAKSLIKTPNLDEYRLWTRRCGEMNIGNNSFSVHIIMSILHISLRCKCRKRLRSL</sequence>
<feature type="region of interest" description="Disordered" evidence="9">
    <location>
        <begin position="1100"/>
        <end position="1128"/>
    </location>
</feature>
<keyword evidence="18" id="KW-1185">Reference proteome</keyword>
<dbReference type="InterPro" id="IPR057493">
    <property type="entry name" value="PH_RdRP-assoc"/>
</dbReference>
<evidence type="ECO:0000259" key="16">
    <source>
        <dbReference type="Pfam" id="PF26253"/>
    </source>
</evidence>
<keyword evidence="3" id="KW-0696">RNA-directed RNA polymerase</keyword>
<keyword evidence="10" id="KW-0472">Membrane</keyword>
<protein>
    <recommendedName>
        <fullName evidence="2">RNA-directed RNA polymerase</fullName>
        <ecNumber evidence="2">2.7.7.48</ecNumber>
    </recommendedName>
</protein>
<feature type="domain" description="RDRP C-terminal head" evidence="16">
    <location>
        <begin position="1172"/>
        <end position="1342"/>
    </location>
</feature>
<feature type="transmembrane region" description="Helical" evidence="10">
    <location>
        <begin position="20"/>
        <end position="37"/>
    </location>
</feature>
<evidence type="ECO:0000256" key="8">
    <source>
        <dbReference type="ARBA" id="ARBA00048744"/>
    </source>
</evidence>
<feature type="domain" description="RDRP core" evidence="11">
    <location>
        <begin position="527"/>
        <end position="1152"/>
    </location>
</feature>
<dbReference type="InterPro" id="IPR007855">
    <property type="entry name" value="RDRP"/>
</dbReference>
<evidence type="ECO:0000256" key="9">
    <source>
        <dbReference type="SAM" id="MobiDB-lite"/>
    </source>
</evidence>
<gene>
    <name evidence="17" type="primary">Necator_chrI.g194</name>
    <name evidence="17" type="ORF">RB195_004073</name>
</gene>
<keyword evidence="5" id="KW-0548">Nucleotidyltransferase</keyword>
<evidence type="ECO:0000256" key="1">
    <source>
        <dbReference type="ARBA" id="ARBA00005762"/>
    </source>
</evidence>
<feature type="domain" description="DUF7636" evidence="12">
    <location>
        <begin position="1536"/>
        <end position="1607"/>
    </location>
</feature>
<dbReference type="Proteomes" id="UP001303046">
    <property type="component" value="Unassembled WGS sequence"/>
</dbReference>
<dbReference type="Pfam" id="PF24934">
    <property type="entry name" value="DUF7752"/>
    <property type="match status" value="1"/>
</dbReference>
<keyword evidence="10" id="KW-0812">Transmembrane</keyword>
<evidence type="ECO:0000256" key="4">
    <source>
        <dbReference type="ARBA" id="ARBA00022679"/>
    </source>
</evidence>
<comment type="similarity">
    <text evidence="1">Belongs to the RdRP family.</text>
</comment>
<evidence type="ECO:0000256" key="3">
    <source>
        <dbReference type="ARBA" id="ARBA00022484"/>
    </source>
</evidence>
<keyword evidence="7" id="KW-0943">RNA-mediated gene silencing</keyword>
<comment type="caution">
    <text evidence="17">The sequence shown here is derived from an EMBL/GenBank/DDBJ whole genome shotgun (WGS) entry which is preliminary data.</text>
</comment>
<dbReference type="InterPro" id="IPR058752">
    <property type="entry name" value="RDRP_C_head"/>
</dbReference>
<dbReference type="Pfam" id="PF26253">
    <property type="entry name" value="RdRP_head"/>
    <property type="match status" value="1"/>
</dbReference>
<keyword evidence="10" id="KW-1133">Transmembrane helix</keyword>
<evidence type="ECO:0000259" key="14">
    <source>
        <dbReference type="Pfam" id="PF24934"/>
    </source>
</evidence>
<evidence type="ECO:0000256" key="10">
    <source>
        <dbReference type="SAM" id="Phobius"/>
    </source>
</evidence>
<evidence type="ECO:0000313" key="18">
    <source>
        <dbReference type="Proteomes" id="UP001303046"/>
    </source>
</evidence>
<dbReference type="Pfam" id="PF24643">
    <property type="entry name" value="DUF7637"/>
    <property type="match status" value="1"/>
</dbReference>